<sequence length="589" mass="66973">NDKNDKNDKNDNDDNNDSEWYNGSTTLMEFSPQKRRKVLKCLQEMLSTTPTLVQRRLIGPFFFKRMLLNVTNKPHVHDTIFGTVEPAQGQVQGQEQGQGQKQSESSPNHYPLPIPFRVDADKGDLSIDWNHVKTDLFTQFDNRVTNKNEDTIDKSTFEDKNSSQQQTEKEKQAVITRVDDNMARTETLDINNNPHEEEEEEKGIAKHNISKRNNNNKKQLYAIPIPADSDVMAQLSCRRTIYRTNSRQLEDQTRLKETSAIKHRIEFDNCGHSESKVFLFLLSIVVVVVNLNMADRNGGHSAVSEFNSLSVSTPQKNPSGSNKRSRRKSSKGSRKRKLSILSPMEDYRRNTLKRQRLLSPSPSQTMLCLQSRHIYPPYATCAQRTETDVLKNGKIETLSIVELRRELTRRGFSNVGEKQTLIDRLHCAIQHHLTQTQTESKTKLGVETNTNASTSSTHINAHNSTHNEHATQDSTIPLALHVDSKHEGDLSSLTTCDLKSNKFKRVIPKKGKHKIASTGNPKMMVVKIKKPLVTNSAYHPSSSKSSSDQHEQSLSNFVQPDNHLHSDHPHYNRVTPLDIDPLTRTQQII</sequence>
<keyword evidence="4" id="KW-1185">Reference proteome</keyword>
<feature type="region of interest" description="Disordered" evidence="1">
    <location>
        <begin position="89"/>
        <end position="114"/>
    </location>
</feature>
<feature type="compositionally biased region" description="Basic residues" evidence="1">
    <location>
        <begin position="323"/>
        <end position="338"/>
    </location>
</feature>
<dbReference type="EMBL" id="ASPP01020251">
    <property type="protein sequence ID" value="ETO14037.1"/>
    <property type="molecule type" value="Genomic_DNA"/>
</dbReference>
<feature type="compositionally biased region" description="Basic and acidic residues" evidence="1">
    <location>
        <begin position="1"/>
        <end position="12"/>
    </location>
</feature>
<dbReference type="AlphaFoldDB" id="X6MKQ9"/>
<comment type="caution">
    <text evidence="3">The sequence shown here is derived from an EMBL/GenBank/DDBJ whole genome shotgun (WGS) entry which is preliminary data.</text>
</comment>
<evidence type="ECO:0000259" key="2">
    <source>
        <dbReference type="PROSITE" id="PS50800"/>
    </source>
</evidence>
<feature type="region of interest" description="Disordered" evidence="1">
    <location>
        <begin position="1"/>
        <end position="24"/>
    </location>
</feature>
<dbReference type="PROSITE" id="PS50800">
    <property type="entry name" value="SAP"/>
    <property type="match status" value="1"/>
</dbReference>
<feature type="compositionally biased region" description="Low complexity" evidence="1">
    <location>
        <begin position="89"/>
        <end position="102"/>
    </location>
</feature>
<evidence type="ECO:0000313" key="4">
    <source>
        <dbReference type="Proteomes" id="UP000023152"/>
    </source>
</evidence>
<gene>
    <name evidence="3" type="ORF">RFI_23331</name>
</gene>
<accession>X6MKQ9</accession>
<dbReference type="InterPro" id="IPR003034">
    <property type="entry name" value="SAP_dom"/>
</dbReference>
<dbReference type="Gene3D" id="1.10.720.30">
    <property type="entry name" value="SAP domain"/>
    <property type="match status" value="1"/>
</dbReference>
<dbReference type="InterPro" id="IPR036361">
    <property type="entry name" value="SAP_dom_sf"/>
</dbReference>
<feature type="region of interest" description="Disordered" evidence="1">
    <location>
        <begin position="151"/>
        <end position="212"/>
    </location>
</feature>
<organism evidence="3 4">
    <name type="scientific">Reticulomyxa filosa</name>
    <dbReference type="NCBI Taxonomy" id="46433"/>
    <lineage>
        <taxon>Eukaryota</taxon>
        <taxon>Sar</taxon>
        <taxon>Rhizaria</taxon>
        <taxon>Retaria</taxon>
        <taxon>Foraminifera</taxon>
        <taxon>Monothalamids</taxon>
        <taxon>Reticulomyxidae</taxon>
        <taxon>Reticulomyxa</taxon>
    </lineage>
</organism>
<feature type="compositionally biased region" description="Basic and acidic residues" evidence="1">
    <location>
        <begin position="151"/>
        <end position="187"/>
    </location>
</feature>
<proteinExistence type="predicted"/>
<protein>
    <recommendedName>
        <fullName evidence="2">SAP domain-containing protein</fullName>
    </recommendedName>
</protein>
<feature type="compositionally biased region" description="Polar residues" evidence="1">
    <location>
        <begin position="306"/>
        <end position="315"/>
    </location>
</feature>
<name>X6MKQ9_RETFI</name>
<feature type="region of interest" description="Disordered" evidence="1">
    <location>
        <begin position="306"/>
        <end position="340"/>
    </location>
</feature>
<feature type="region of interest" description="Disordered" evidence="1">
    <location>
        <begin position="559"/>
        <end position="589"/>
    </location>
</feature>
<dbReference type="SUPFAM" id="SSF68906">
    <property type="entry name" value="SAP domain"/>
    <property type="match status" value="1"/>
</dbReference>
<feature type="domain" description="SAP" evidence="2">
    <location>
        <begin position="395"/>
        <end position="429"/>
    </location>
</feature>
<feature type="non-terminal residue" evidence="3">
    <location>
        <position position="1"/>
    </location>
</feature>
<reference evidence="3 4" key="1">
    <citation type="journal article" date="2013" name="Curr. Biol.">
        <title>The Genome of the Foraminiferan Reticulomyxa filosa.</title>
        <authorList>
            <person name="Glockner G."/>
            <person name="Hulsmann N."/>
            <person name="Schleicher M."/>
            <person name="Noegel A.A."/>
            <person name="Eichinger L."/>
            <person name="Gallinger C."/>
            <person name="Pawlowski J."/>
            <person name="Sierra R."/>
            <person name="Euteneuer U."/>
            <person name="Pillet L."/>
            <person name="Moustafa A."/>
            <person name="Platzer M."/>
            <person name="Groth M."/>
            <person name="Szafranski K."/>
            <person name="Schliwa M."/>
        </authorList>
    </citation>
    <scope>NUCLEOTIDE SEQUENCE [LARGE SCALE GENOMIC DNA]</scope>
</reference>
<evidence type="ECO:0000313" key="3">
    <source>
        <dbReference type="EMBL" id="ETO14037.1"/>
    </source>
</evidence>
<dbReference type="Proteomes" id="UP000023152">
    <property type="component" value="Unassembled WGS sequence"/>
</dbReference>
<evidence type="ECO:0000256" key="1">
    <source>
        <dbReference type="SAM" id="MobiDB-lite"/>
    </source>
</evidence>